<evidence type="ECO:0000259" key="1">
    <source>
        <dbReference type="PROSITE" id="PS51819"/>
    </source>
</evidence>
<dbReference type="Proteomes" id="UP001596492">
    <property type="component" value="Unassembled WGS sequence"/>
</dbReference>
<comment type="caution">
    <text evidence="2">The sequence shown here is derived from an EMBL/GenBank/DDBJ whole genome shotgun (WGS) entry which is preliminary data.</text>
</comment>
<dbReference type="PANTHER" id="PTHR36503">
    <property type="entry name" value="BLR2520 PROTEIN"/>
    <property type="match status" value="1"/>
</dbReference>
<proteinExistence type="predicted"/>
<organism evidence="2 3">
    <name type="scientific">Hirschia litorea</name>
    <dbReference type="NCBI Taxonomy" id="1199156"/>
    <lineage>
        <taxon>Bacteria</taxon>
        <taxon>Pseudomonadati</taxon>
        <taxon>Pseudomonadota</taxon>
        <taxon>Alphaproteobacteria</taxon>
        <taxon>Hyphomonadales</taxon>
        <taxon>Hyphomonadaceae</taxon>
        <taxon>Hirschia</taxon>
    </lineage>
</organism>
<dbReference type="RefSeq" id="WP_382166635.1">
    <property type="nucleotide sequence ID" value="NZ_JBHTBR010000004.1"/>
</dbReference>
<protein>
    <submittedName>
        <fullName evidence="2">VOC family protein</fullName>
    </submittedName>
</protein>
<sequence length="131" mass="14582">MQLNQVTLPLTDFDASVAFYKTLGLRLIVSAPPRYARFECVPESGQGEPATFSIAANGGSPAQGAYPACYFETPRVDEIVSRLKAAGYVVFSEAEDKTYGWREAVVQDPAGNKIRIYWGGKNRRFPEWRID</sequence>
<accession>A0ABW2IKP8</accession>
<gene>
    <name evidence="2" type="ORF">ACFQS8_07250</name>
</gene>
<dbReference type="Pfam" id="PF00903">
    <property type="entry name" value="Glyoxalase"/>
    <property type="match status" value="1"/>
</dbReference>
<dbReference type="Gene3D" id="3.10.180.10">
    <property type="entry name" value="2,3-Dihydroxybiphenyl 1,2-Dioxygenase, domain 1"/>
    <property type="match status" value="1"/>
</dbReference>
<name>A0ABW2IKP8_9PROT</name>
<feature type="domain" description="VOC" evidence="1">
    <location>
        <begin position="2"/>
        <end position="119"/>
    </location>
</feature>
<dbReference type="SUPFAM" id="SSF54593">
    <property type="entry name" value="Glyoxalase/Bleomycin resistance protein/Dihydroxybiphenyl dioxygenase"/>
    <property type="match status" value="1"/>
</dbReference>
<dbReference type="InterPro" id="IPR037523">
    <property type="entry name" value="VOC_core"/>
</dbReference>
<dbReference type="EMBL" id="JBHTBR010000004">
    <property type="protein sequence ID" value="MFC7291405.1"/>
    <property type="molecule type" value="Genomic_DNA"/>
</dbReference>
<dbReference type="PROSITE" id="PS51819">
    <property type="entry name" value="VOC"/>
    <property type="match status" value="1"/>
</dbReference>
<evidence type="ECO:0000313" key="3">
    <source>
        <dbReference type="Proteomes" id="UP001596492"/>
    </source>
</evidence>
<dbReference type="PANTHER" id="PTHR36503:SF1">
    <property type="entry name" value="BLR2520 PROTEIN"/>
    <property type="match status" value="1"/>
</dbReference>
<keyword evidence="3" id="KW-1185">Reference proteome</keyword>
<dbReference type="InterPro" id="IPR004360">
    <property type="entry name" value="Glyas_Fos-R_dOase_dom"/>
</dbReference>
<dbReference type="InterPro" id="IPR029068">
    <property type="entry name" value="Glyas_Bleomycin-R_OHBP_Dase"/>
</dbReference>
<reference evidence="3" key="1">
    <citation type="journal article" date="2019" name="Int. J. Syst. Evol. Microbiol.">
        <title>The Global Catalogue of Microorganisms (GCM) 10K type strain sequencing project: providing services to taxonomists for standard genome sequencing and annotation.</title>
        <authorList>
            <consortium name="The Broad Institute Genomics Platform"/>
            <consortium name="The Broad Institute Genome Sequencing Center for Infectious Disease"/>
            <person name="Wu L."/>
            <person name="Ma J."/>
        </authorList>
    </citation>
    <scope>NUCLEOTIDE SEQUENCE [LARGE SCALE GENOMIC DNA]</scope>
    <source>
        <strain evidence="3">CCUG 51308</strain>
    </source>
</reference>
<evidence type="ECO:0000313" key="2">
    <source>
        <dbReference type="EMBL" id="MFC7291405.1"/>
    </source>
</evidence>